<dbReference type="GO" id="GO:0046540">
    <property type="term" value="C:U4/U6 x U5 tri-snRNP complex"/>
    <property type="evidence" value="ECO:0007669"/>
    <property type="project" value="TreeGrafter"/>
</dbReference>
<dbReference type="PANTHER" id="PTHR13829:SF2">
    <property type="entry name" value="U6 SNRNA-ASSOCIATED SM-LIKE PROTEIN LSM2"/>
    <property type="match status" value="1"/>
</dbReference>
<dbReference type="GO" id="GO:0000398">
    <property type="term" value="P:mRNA splicing, via spliceosome"/>
    <property type="evidence" value="ECO:0007669"/>
    <property type="project" value="TreeGrafter"/>
</dbReference>
<evidence type="ECO:0000256" key="10">
    <source>
        <dbReference type="SAM" id="MobiDB-lite"/>
    </source>
</evidence>
<dbReference type="Proteomes" id="UP000308730">
    <property type="component" value="Unassembled WGS sequence"/>
</dbReference>
<evidence type="ECO:0000256" key="1">
    <source>
        <dbReference type="ARBA" id="ARBA00004123"/>
    </source>
</evidence>
<dbReference type="GO" id="GO:0071011">
    <property type="term" value="C:precatalytic spliceosome"/>
    <property type="evidence" value="ECO:0007669"/>
    <property type="project" value="TreeGrafter"/>
</dbReference>
<dbReference type="CDD" id="cd01725">
    <property type="entry name" value="LSm2"/>
    <property type="match status" value="1"/>
</dbReference>
<evidence type="ECO:0000256" key="9">
    <source>
        <dbReference type="SAM" id="Coils"/>
    </source>
</evidence>
<dbReference type="AlphaFoldDB" id="A0A4S4MR21"/>
<organism evidence="11 12">
    <name type="scientific">Antrodiella citrinella</name>
    <dbReference type="NCBI Taxonomy" id="2447956"/>
    <lineage>
        <taxon>Eukaryota</taxon>
        <taxon>Fungi</taxon>
        <taxon>Dikarya</taxon>
        <taxon>Basidiomycota</taxon>
        <taxon>Agaricomycotina</taxon>
        <taxon>Agaricomycetes</taxon>
        <taxon>Polyporales</taxon>
        <taxon>Steccherinaceae</taxon>
        <taxon>Antrodiella</taxon>
    </lineage>
</organism>
<dbReference type="Gene3D" id="2.30.30.100">
    <property type="match status" value="1"/>
</dbReference>
<keyword evidence="3" id="KW-0507">mRNA processing</keyword>
<evidence type="ECO:0000256" key="6">
    <source>
        <dbReference type="ARBA" id="ARBA00023187"/>
    </source>
</evidence>
<gene>
    <name evidence="11" type="ORF">EUX98_g5659</name>
</gene>
<accession>A0A4S4MR21</accession>
<proteinExistence type="inferred from homology"/>
<feature type="compositionally biased region" description="Low complexity" evidence="10">
    <location>
        <begin position="47"/>
        <end position="62"/>
    </location>
</feature>
<evidence type="ECO:0000256" key="8">
    <source>
        <dbReference type="ARBA" id="ARBA00023274"/>
    </source>
</evidence>
<feature type="region of interest" description="Disordered" evidence="10">
    <location>
        <begin position="31"/>
        <end position="65"/>
    </location>
</feature>
<keyword evidence="9" id="KW-0175">Coiled coil</keyword>
<comment type="subcellular location">
    <subcellularLocation>
        <location evidence="1">Nucleus</location>
    </subcellularLocation>
</comment>
<feature type="compositionally biased region" description="Low complexity" evidence="10">
    <location>
        <begin position="99"/>
        <end position="108"/>
    </location>
</feature>
<dbReference type="GO" id="GO:1990726">
    <property type="term" value="C:Lsm1-7-Pat1 complex"/>
    <property type="evidence" value="ECO:0007669"/>
    <property type="project" value="TreeGrafter"/>
</dbReference>
<feature type="region of interest" description="Disordered" evidence="10">
    <location>
        <begin position="99"/>
        <end position="120"/>
    </location>
</feature>
<dbReference type="GO" id="GO:0003723">
    <property type="term" value="F:RNA binding"/>
    <property type="evidence" value="ECO:0007669"/>
    <property type="project" value="UniProtKB-KW"/>
</dbReference>
<feature type="coiled-coil region" evidence="9">
    <location>
        <begin position="2"/>
        <end position="29"/>
    </location>
</feature>
<reference evidence="11 12" key="1">
    <citation type="submission" date="2019-02" db="EMBL/GenBank/DDBJ databases">
        <title>Genome sequencing of the rare red list fungi Antrodiella citrinella (Flaviporus citrinellus).</title>
        <authorList>
            <person name="Buettner E."/>
            <person name="Kellner H."/>
        </authorList>
    </citation>
    <scope>NUCLEOTIDE SEQUENCE [LARGE SCALE GENOMIC DNA]</scope>
    <source>
        <strain evidence="11 12">DSM 108506</strain>
    </source>
</reference>
<keyword evidence="6" id="KW-0508">mRNA splicing</keyword>
<dbReference type="EMBL" id="SGPM01000173">
    <property type="protein sequence ID" value="THH28532.1"/>
    <property type="molecule type" value="Genomic_DNA"/>
</dbReference>
<evidence type="ECO:0000313" key="11">
    <source>
        <dbReference type="EMBL" id="THH28532.1"/>
    </source>
</evidence>
<keyword evidence="12" id="KW-1185">Reference proteome</keyword>
<comment type="similarity">
    <text evidence="2">Belongs to the snRNP Sm proteins family.</text>
</comment>
<evidence type="ECO:0000256" key="2">
    <source>
        <dbReference type="ARBA" id="ARBA00006850"/>
    </source>
</evidence>
<dbReference type="PANTHER" id="PTHR13829">
    <property type="entry name" value="SNRNP CORE PROTEIN FAMILY MEMBER"/>
    <property type="match status" value="1"/>
</dbReference>
<comment type="caution">
    <text evidence="11">The sequence shown here is derived from an EMBL/GenBank/DDBJ whole genome shotgun (WGS) entry which is preliminary data.</text>
</comment>
<dbReference type="GO" id="GO:0000932">
    <property type="term" value="C:P-body"/>
    <property type="evidence" value="ECO:0007669"/>
    <property type="project" value="TreeGrafter"/>
</dbReference>
<evidence type="ECO:0008006" key="13">
    <source>
        <dbReference type="Google" id="ProtNLM"/>
    </source>
</evidence>
<evidence type="ECO:0000256" key="5">
    <source>
        <dbReference type="ARBA" id="ARBA00022884"/>
    </source>
</evidence>
<dbReference type="GO" id="GO:0071013">
    <property type="term" value="C:catalytic step 2 spliceosome"/>
    <property type="evidence" value="ECO:0007669"/>
    <property type="project" value="TreeGrafter"/>
</dbReference>
<dbReference type="OrthoDB" id="10256176at2759"/>
<evidence type="ECO:0000256" key="7">
    <source>
        <dbReference type="ARBA" id="ARBA00023242"/>
    </source>
</evidence>
<keyword evidence="8" id="KW-0687">Ribonucleoprotein</keyword>
<keyword evidence="4" id="KW-0747">Spliceosome</keyword>
<sequence length="510" mass="55719">MAKAEEQRIQELQAEIAELRRQKEFRLKKKTGIRSAAALTPKRRTPTSKLKSASLLSPSSPDAAEHSFWNTPAAAARTLHFSDDSLLTDEHMDLSAPSLASPLMASGSKPPLRAKPPPVTAARQLSFELSPRDDWKTREAVEETGFDDSFEHIGAPVDDTIQQDDADDADDDDDDEDDKTVMFKKPLPPVNAEVTFELPSPPPAPSVAHVQPNPKKQKYKITEEMEGVVLKIWMTMGEVVMPANPFDLTGSGIGVKPPRAKETLAHLQQLSLQITSPGSPTTSVSSATSATQSQPAATTQQILIAHVLLALLAAPPSYSMSLNKLKENLAEKNGGVTAQAVTRPIYSCVAKRLLKIERGGGEQVVSQAQGSSNVVPNNALYFLQPLRVCASLLLIFSVFKTLTDQTVTVELKNDLSITGVLKSVDQLRLPLCTLSSSKLTAFLVVLRRFLNIRLDSIKVLDEARHPHMMAVKNCFIRGSVVRYVQLPSDRVDTQLLEDATRREASGQAKR</sequence>
<dbReference type="InterPro" id="IPR010920">
    <property type="entry name" value="LSM_dom_sf"/>
</dbReference>
<feature type="region of interest" description="Disordered" evidence="10">
    <location>
        <begin position="143"/>
        <end position="179"/>
    </location>
</feature>
<feature type="compositionally biased region" description="Acidic residues" evidence="10">
    <location>
        <begin position="161"/>
        <end position="178"/>
    </location>
</feature>
<protein>
    <recommendedName>
        <fullName evidence="13">LSM domain-containing protein</fullName>
    </recommendedName>
</protein>
<dbReference type="InterPro" id="IPR016654">
    <property type="entry name" value="U6_snRNA_Lsm2"/>
</dbReference>
<name>A0A4S4MR21_9APHY</name>
<keyword evidence="5" id="KW-0694">RNA-binding</keyword>
<evidence type="ECO:0000256" key="3">
    <source>
        <dbReference type="ARBA" id="ARBA00022664"/>
    </source>
</evidence>
<keyword evidence="7" id="KW-0539">Nucleus</keyword>
<evidence type="ECO:0000256" key="4">
    <source>
        <dbReference type="ARBA" id="ARBA00022728"/>
    </source>
</evidence>
<dbReference type="GO" id="GO:0005688">
    <property type="term" value="C:U6 snRNP"/>
    <property type="evidence" value="ECO:0007669"/>
    <property type="project" value="TreeGrafter"/>
</dbReference>
<evidence type="ECO:0000313" key="12">
    <source>
        <dbReference type="Proteomes" id="UP000308730"/>
    </source>
</evidence>
<dbReference type="SUPFAM" id="SSF50182">
    <property type="entry name" value="Sm-like ribonucleoproteins"/>
    <property type="match status" value="1"/>
</dbReference>